<dbReference type="GeneID" id="19252091"/>
<dbReference type="CDD" id="cd02877">
    <property type="entry name" value="GH18_hevamine_XipI_class_III"/>
    <property type="match status" value="1"/>
</dbReference>
<evidence type="ECO:0000256" key="2">
    <source>
        <dbReference type="ARBA" id="ARBA00004613"/>
    </source>
</evidence>
<dbReference type="HOGENOM" id="CLU_007818_2_1_1"/>
<dbReference type="GO" id="GO:0008061">
    <property type="term" value="F:chitin binding"/>
    <property type="evidence" value="ECO:0007669"/>
    <property type="project" value="UniProtKB-KW"/>
</dbReference>
<dbReference type="PANTHER" id="PTHR45708:SF49">
    <property type="entry name" value="ENDOCHITINASE"/>
    <property type="match status" value="1"/>
</dbReference>
<evidence type="ECO:0000256" key="4">
    <source>
        <dbReference type="ARBA" id="ARBA00022525"/>
    </source>
</evidence>
<dbReference type="OMA" id="FYNNGNC"/>
<dbReference type="InParanoid" id="E9ED32"/>
<comment type="similarity">
    <text evidence="13">Belongs to the glycosyl hydrolase 18 family. Chitinase class III subfamily.</text>
</comment>
<dbReference type="PANTHER" id="PTHR45708">
    <property type="entry name" value="ENDOCHITINASE"/>
    <property type="match status" value="1"/>
</dbReference>
<evidence type="ECO:0000256" key="1">
    <source>
        <dbReference type="ARBA" id="ARBA00000822"/>
    </source>
</evidence>
<keyword evidence="7" id="KW-0146">Chitin degradation</keyword>
<organism evidence="17">
    <name type="scientific">Metarhizium acridum (strain CQMa 102)</name>
    <dbReference type="NCBI Taxonomy" id="655827"/>
    <lineage>
        <taxon>Eukaryota</taxon>
        <taxon>Fungi</taxon>
        <taxon>Dikarya</taxon>
        <taxon>Ascomycota</taxon>
        <taxon>Pezizomycotina</taxon>
        <taxon>Sordariomycetes</taxon>
        <taxon>Hypocreomycetidae</taxon>
        <taxon>Hypocreales</taxon>
        <taxon>Clavicipitaceae</taxon>
        <taxon>Metarhizium</taxon>
    </lineage>
</organism>
<sequence length="371" mass="39962">MLLAAFIEPKVVRKEEDLVIFQAVPAYTPFLVISSLPINPGGLQRLVILTPENKMFVRNALAVTGLLAALTQAAPDEGRASGHKLTVYWGAEDDTTTLDDVCNDSSYDVVNLAFLSHFFSAGGYPKMSIGNLDGPSQAQKKAGATGLQDGSSLVKSIKNCQSKGKPVILSMGGATDYSDVQLNSDAQGQQIANTVWNLFLGGTDHKELRPFGDVKLDGVDLDNETNDGTGYLAMTKQFKANFQKDTSKKYYITAAPQCPYPDQSEPLDVCQLLDWVQVQFYNNGNCNIAQRGFAKAVKNWSKGIGSGVQLYIGALASGADGDEGYVDAATLNRAVNQVKAMNLPNFGGAMLWEAQLAVKNGNYQKKIKANL</sequence>
<evidence type="ECO:0000256" key="6">
    <source>
        <dbReference type="ARBA" id="ARBA00022801"/>
    </source>
</evidence>
<dbReference type="GO" id="GO:0005576">
    <property type="term" value="C:extracellular region"/>
    <property type="evidence" value="ECO:0007669"/>
    <property type="project" value="UniProtKB-SubCell"/>
</dbReference>
<dbReference type="AlphaFoldDB" id="E9ED32"/>
<dbReference type="InterPro" id="IPR050542">
    <property type="entry name" value="Glycosyl_Hydrlase18_Chitinase"/>
</dbReference>
<evidence type="ECO:0000256" key="12">
    <source>
        <dbReference type="ARBA" id="ARBA00023326"/>
    </source>
</evidence>
<dbReference type="Pfam" id="PF00704">
    <property type="entry name" value="Glyco_hydro_18"/>
    <property type="match status" value="1"/>
</dbReference>
<dbReference type="GO" id="GO:0006032">
    <property type="term" value="P:chitin catabolic process"/>
    <property type="evidence" value="ECO:0007669"/>
    <property type="project" value="UniProtKB-KW"/>
</dbReference>
<evidence type="ECO:0000313" key="17">
    <source>
        <dbReference type="Proteomes" id="UP000002499"/>
    </source>
</evidence>
<comment type="catalytic activity">
    <reaction evidence="1">
        <text>Random endo-hydrolysis of N-acetyl-beta-D-glucosaminide (1-&gt;4)-beta-linkages in chitin and chitodextrins.</text>
        <dbReference type="EC" id="3.2.1.14"/>
    </reaction>
</comment>
<evidence type="ECO:0000256" key="3">
    <source>
        <dbReference type="ARBA" id="ARBA00012729"/>
    </source>
</evidence>
<dbReference type="Proteomes" id="UP000002499">
    <property type="component" value="Unassembled WGS sequence"/>
</dbReference>
<dbReference type="GO" id="GO:0008843">
    <property type="term" value="F:endochitinase activity"/>
    <property type="evidence" value="ECO:0007669"/>
    <property type="project" value="UniProtKB-EC"/>
</dbReference>
<dbReference type="InterPro" id="IPR001223">
    <property type="entry name" value="Glyco_hydro18_cat"/>
</dbReference>
<gene>
    <name evidence="16" type="ORF">MAC_07780</name>
</gene>
<evidence type="ECO:0000313" key="16">
    <source>
        <dbReference type="EMBL" id="EFY86188.1"/>
    </source>
</evidence>
<keyword evidence="6 14" id="KW-0378">Hydrolase</keyword>
<keyword evidence="8" id="KW-0843">Virulence</keyword>
<evidence type="ECO:0000256" key="14">
    <source>
        <dbReference type="RuleBase" id="RU000489"/>
    </source>
</evidence>
<dbReference type="InterPro" id="IPR017853">
    <property type="entry name" value="GH"/>
</dbReference>
<comment type="subcellular location">
    <subcellularLocation>
        <location evidence="2">Secreted</location>
    </subcellularLocation>
</comment>
<name>E9ED32_METAQ</name>
<keyword evidence="17" id="KW-1185">Reference proteome</keyword>
<accession>E9ED32</accession>
<dbReference type="PROSITE" id="PS51910">
    <property type="entry name" value="GH18_2"/>
    <property type="match status" value="1"/>
</dbReference>
<dbReference type="OrthoDB" id="2425929at2759"/>
<dbReference type="STRING" id="655827.E9ED32"/>
<keyword evidence="10" id="KW-0119">Carbohydrate metabolism</keyword>
<dbReference type="GO" id="GO:0000272">
    <property type="term" value="P:polysaccharide catabolic process"/>
    <property type="evidence" value="ECO:0007669"/>
    <property type="project" value="UniProtKB-KW"/>
</dbReference>
<dbReference type="PROSITE" id="PS01095">
    <property type="entry name" value="GH18_1"/>
    <property type="match status" value="1"/>
</dbReference>
<dbReference type="KEGG" id="maw:19252091"/>
<proteinExistence type="inferred from homology"/>
<keyword evidence="5" id="KW-0147">Chitin-binding</keyword>
<keyword evidence="4" id="KW-0964">Secreted</keyword>
<dbReference type="EC" id="3.2.1.14" evidence="3"/>
<dbReference type="EMBL" id="GL698554">
    <property type="protein sequence ID" value="EFY86188.1"/>
    <property type="molecule type" value="Genomic_DNA"/>
</dbReference>
<reference evidence="16 17" key="1">
    <citation type="journal article" date="2011" name="PLoS Genet.">
        <title>Genome sequencing and comparative transcriptomics of the model entomopathogenic fungi Metarhizium anisopliae and M. acridum.</title>
        <authorList>
            <person name="Gao Q."/>
            <person name="Jin K."/>
            <person name="Ying S.H."/>
            <person name="Zhang Y."/>
            <person name="Xiao G."/>
            <person name="Shang Y."/>
            <person name="Duan Z."/>
            <person name="Hu X."/>
            <person name="Xie X.Q."/>
            <person name="Zhou G."/>
            <person name="Peng G."/>
            <person name="Luo Z."/>
            <person name="Huang W."/>
            <person name="Wang B."/>
            <person name="Fang W."/>
            <person name="Wang S."/>
            <person name="Zhong Y."/>
            <person name="Ma L.J."/>
            <person name="St Leger R.J."/>
            <person name="Zhao G.P."/>
            <person name="Pei Y."/>
            <person name="Feng M.G."/>
            <person name="Xia Y."/>
            <person name="Wang C."/>
        </authorList>
    </citation>
    <scope>NUCLEOTIDE SEQUENCE [LARGE SCALE GENOMIC DNA]</scope>
    <source>
        <strain evidence="16 17">CQMa 102</strain>
    </source>
</reference>
<dbReference type="SUPFAM" id="SSF51445">
    <property type="entry name" value="(Trans)glycosidases"/>
    <property type="match status" value="1"/>
</dbReference>
<dbReference type="Gene3D" id="3.20.20.80">
    <property type="entry name" value="Glycosidases"/>
    <property type="match status" value="1"/>
</dbReference>
<evidence type="ECO:0000256" key="5">
    <source>
        <dbReference type="ARBA" id="ARBA00022669"/>
    </source>
</evidence>
<evidence type="ECO:0000259" key="15">
    <source>
        <dbReference type="PROSITE" id="PS51910"/>
    </source>
</evidence>
<evidence type="ECO:0000256" key="13">
    <source>
        <dbReference type="ARBA" id="ARBA00025727"/>
    </source>
</evidence>
<evidence type="ECO:0000256" key="8">
    <source>
        <dbReference type="ARBA" id="ARBA00023026"/>
    </source>
</evidence>
<evidence type="ECO:0000256" key="7">
    <source>
        <dbReference type="ARBA" id="ARBA00023024"/>
    </source>
</evidence>
<evidence type="ECO:0000256" key="10">
    <source>
        <dbReference type="ARBA" id="ARBA00023277"/>
    </source>
</evidence>
<keyword evidence="9" id="KW-0325">Glycoprotein</keyword>
<dbReference type="eggNOG" id="KOG4701">
    <property type="taxonomic scope" value="Eukaryota"/>
</dbReference>
<evidence type="ECO:0000256" key="11">
    <source>
        <dbReference type="ARBA" id="ARBA00023295"/>
    </source>
</evidence>
<dbReference type="InterPro" id="IPR001579">
    <property type="entry name" value="Glyco_hydro_18_chit_AS"/>
</dbReference>
<protein>
    <recommendedName>
        <fullName evidence="3">chitinase</fullName>
        <ecNumber evidence="3">3.2.1.14</ecNumber>
    </recommendedName>
</protein>
<dbReference type="InterPro" id="IPR045321">
    <property type="entry name" value="Cts1-like"/>
</dbReference>
<keyword evidence="11 14" id="KW-0326">Glycosidase</keyword>
<evidence type="ECO:0000256" key="9">
    <source>
        <dbReference type="ARBA" id="ARBA00023180"/>
    </source>
</evidence>
<keyword evidence="12" id="KW-0624">Polysaccharide degradation</keyword>
<feature type="domain" description="GH18" evidence="15">
    <location>
        <begin position="83"/>
        <end position="371"/>
    </location>
</feature>